<evidence type="ECO:0000313" key="1">
    <source>
        <dbReference type="EMBL" id="EFX60993.1"/>
    </source>
</evidence>
<dbReference type="EMBL" id="GL735190">
    <property type="protein sequence ID" value="EFX60993.1"/>
    <property type="molecule type" value="Genomic_DNA"/>
</dbReference>
<evidence type="ECO:0000313" key="2">
    <source>
        <dbReference type="Proteomes" id="UP000000305"/>
    </source>
</evidence>
<reference evidence="1 2" key="1">
    <citation type="journal article" date="2011" name="Science">
        <title>The ecoresponsive genome of Daphnia pulex.</title>
        <authorList>
            <person name="Colbourne J.K."/>
            <person name="Pfrender M.E."/>
            <person name="Gilbert D."/>
            <person name="Thomas W.K."/>
            <person name="Tucker A."/>
            <person name="Oakley T.H."/>
            <person name="Tokishita S."/>
            <person name="Aerts A."/>
            <person name="Arnold G.J."/>
            <person name="Basu M.K."/>
            <person name="Bauer D.J."/>
            <person name="Caceres C.E."/>
            <person name="Carmel L."/>
            <person name="Casola C."/>
            <person name="Choi J.H."/>
            <person name="Detter J.C."/>
            <person name="Dong Q."/>
            <person name="Dusheyko S."/>
            <person name="Eads B.D."/>
            <person name="Frohlich T."/>
            <person name="Geiler-Samerotte K.A."/>
            <person name="Gerlach D."/>
            <person name="Hatcher P."/>
            <person name="Jogdeo S."/>
            <person name="Krijgsveld J."/>
            <person name="Kriventseva E.V."/>
            <person name="Kultz D."/>
            <person name="Laforsch C."/>
            <person name="Lindquist E."/>
            <person name="Lopez J."/>
            <person name="Manak J.R."/>
            <person name="Muller J."/>
            <person name="Pangilinan J."/>
            <person name="Patwardhan R.P."/>
            <person name="Pitluck S."/>
            <person name="Pritham E.J."/>
            <person name="Rechtsteiner A."/>
            <person name="Rho M."/>
            <person name="Rogozin I.B."/>
            <person name="Sakarya O."/>
            <person name="Salamov A."/>
            <person name="Schaack S."/>
            <person name="Shapiro H."/>
            <person name="Shiga Y."/>
            <person name="Skalitzky C."/>
            <person name="Smith Z."/>
            <person name="Souvorov A."/>
            <person name="Sung W."/>
            <person name="Tang Z."/>
            <person name="Tsuchiya D."/>
            <person name="Tu H."/>
            <person name="Vos H."/>
            <person name="Wang M."/>
            <person name="Wolf Y.I."/>
            <person name="Yamagata H."/>
            <person name="Yamada T."/>
            <person name="Ye Y."/>
            <person name="Shaw J.R."/>
            <person name="Andrews J."/>
            <person name="Crease T.J."/>
            <person name="Tang H."/>
            <person name="Lucas S.M."/>
            <person name="Robertson H.M."/>
            <person name="Bork P."/>
            <person name="Koonin E.V."/>
            <person name="Zdobnov E.M."/>
            <person name="Grigoriev I.V."/>
            <person name="Lynch M."/>
            <person name="Boore J.L."/>
        </authorList>
    </citation>
    <scope>NUCLEOTIDE SEQUENCE [LARGE SCALE GENOMIC DNA]</scope>
</reference>
<protein>
    <submittedName>
        <fullName evidence="1">Uncharacterized protein</fullName>
    </submittedName>
</protein>
<organism evidence="1 2">
    <name type="scientific">Daphnia pulex</name>
    <name type="common">Water flea</name>
    <dbReference type="NCBI Taxonomy" id="6669"/>
    <lineage>
        <taxon>Eukaryota</taxon>
        <taxon>Metazoa</taxon>
        <taxon>Ecdysozoa</taxon>
        <taxon>Arthropoda</taxon>
        <taxon>Crustacea</taxon>
        <taxon>Branchiopoda</taxon>
        <taxon>Diplostraca</taxon>
        <taxon>Cladocera</taxon>
        <taxon>Anomopoda</taxon>
        <taxon>Daphniidae</taxon>
        <taxon>Daphnia</taxon>
    </lineage>
</organism>
<sequence>MPGDSGLIHPGENLDGKILESESIREESPLREYIFATYNEEIAKKYEKKPCANVRAKYFRDLSTIREQLKRDMGEI</sequence>
<gene>
    <name evidence="1" type="ORF">DAPPUDRAFT_340838</name>
</gene>
<proteinExistence type="predicted"/>
<dbReference type="KEGG" id="dpx:DAPPUDRAFT_340838"/>
<dbReference type="Proteomes" id="UP000000305">
    <property type="component" value="Unassembled WGS sequence"/>
</dbReference>
<accession>E9I4T7</accession>
<dbReference type="HOGENOM" id="CLU_2656993_0_0_1"/>
<keyword evidence="2" id="KW-1185">Reference proteome</keyword>
<name>E9I4T7_DAPPU</name>
<dbReference type="InParanoid" id="E9I4T7"/>
<dbReference type="AlphaFoldDB" id="E9I4T7"/>